<dbReference type="Pfam" id="PF25266">
    <property type="entry name" value="DUF7865"/>
    <property type="match status" value="1"/>
</dbReference>
<dbReference type="PANTHER" id="PTHR34274:SF5">
    <property type="entry name" value="TRANSMEMBRANE PROTEIN"/>
    <property type="match status" value="1"/>
</dbReference>
<evidence type="ECO:0000313" key="3">
    <source>
        <dbReference type="EMBL" id="KAF8411145.1"/>
    </source>
</evidence>
<feature type="transmembrane region" description="Helical" evidence="1">
    <location>
        <begin position="250"/>
        <end position="272"/>
    </location>
</feature>
<proteinExistence type="predicted"/>
<gene>
    <name evidence="3" type="ORF">HHK36_003688</name>
</gene>
<protein>
    <recommendedName>
        <fullName evidence="2">DUF7865 domain-containing protein</fullName>
    </recommendedName>
</protein>
<evidence type="ECO:0000313" key="4">
    <source>
        <dbReference type="Proteomes" id="UP000655225"/>
    </source>
</evidence>
<comment type="caution">
    <text evidence="3">The sequence shown here is derived from an EMBL/GenBank/DDBJ whole genome shotgun (WGS) entry which is preliminary data.</text>
</comment>
<evidence type="ECO:0000256" key="1">
    <source>
        <dbReference type="SAM" id="Phobius"/>
    </source>
</evidence>
<organism evidence="3 4">
    <name type="scientific">Tetracentron sinense</name>
    <name type="common">Spur-leaf</name>
    <dbReference type="NCBI Taxonomy" id="13715"/>
    <lineage>
        <taxon>Eukaryota</taxon>
        <taxon>Viridiplantae</taxon>
        <taxon>Streptophyta</taxon>
        <taxon>Embryophyta</taxon>
        <taxon>Tracheophyta</taxon>
        <taxon>Spermatophyta</taxon>
        <taxon>Magnoliopsida</taxon>
        <taxon>Trochodendrales</taxon>
        <taxon>Trochodendraceae</taxon>
        <taxon>Tetracentron</taxon>
    </lineage>
</organism>
<feature type="transmembrane region" description="Helical" evidence="1">
    <location>
        <begin position="86"/>
        <end position="105"/>
    </location>
</feature>
<reference evidence="3 4" key="1">
    <citation type="submission" date="2020-04" db="EMBL/GenBank/DDBJ databases">
        <title>Plant Genome Project.</title>
        <authorList>
            <person name="Zhang R.-G."/>
        </authorList>
    </citation>
    <scope>NUCLEOTIDE SEQUENCE [LARGE SCALE GENOMIC DNA]</scope>
    <source>
        <strain evidence="3">YNK0</strain>
        <tissue evidence="3">Leaf</tissue>
    </source>
</reference>
<evidence type="ECO:0000259" key="2">
    <source>
        <dbReference type="Pfam" id="PF25266"/>
    </source>
</evidence>
<dbReference type="OrthoDB" id="1876802at2759"/>
<dbReference type="InterPro" id="IPR057187">
    <property type="entry name" value="DUF7865"/>
</dbReference>
<sequence>MGSSGFFVICILHSVVALTCGALMMFYVDEFSVFAHGNETASKLLGSTPHDQLLIQISHSFAGLLLFAIGFLLFMVAFVRDREFQSFFAIGCVILHVFMALWRFYFERRLEDLARDWPRQFEIRIAITDEFEKMSLGISVQWHRRMKLRYTYAVYALGEGESLNFKENGGRALLNTDEEILGFEKEAAGIRDSFSSSGWPMLYASVLFDAAFGLLFIAAVLIVLVLTYCGKPCWAHVLEGRKITNDITRFAIKIVLKEGNIVAAVLCSYWVFRACEEERNR</sequence>
<feature type="domain" description="DUF7865" evidence="2">
    <location>
        <begin position="1"/>
        <end position="123"/>
    </location>
</feature>
<keyword evidence="4" id="KW-1185">Reference proteome</keyword>
<dbReference type="AlphaFoldDB" id="A0A834ZTB2"/>
<feature type="transmembrane region" description="Helical" evidence="1">
    <location>
        <begin position="201"/>
        <end position="229"/>
    </location>
</feature>
<feature type="transmembrane region" description="Helical" evidence="1">
    <location>
        <begin position="7"/>
        <end position="28"/>
    </location>
</feature>
<dbReference type="EMBL" id="JABCRI010000002">
    <property type="protein sequence ID" value="KAF8411145.1"/>
    <property type="molecule type" value="Genomic_DNA"/>
</dbReference>
<name>A0A834ZTB2_TETSI</name>
<keyword evidence="1" id="KW-0472">Membrane</keyword>
<keyword evidence="1" id="KW-1133">Transmembrane helix</keyword>
<feature type="transmembrane region" description="Helical" evidence="1">
    <location>
        <begin position="53"/>
        <end position="79"/>
    </location>
</feature>
<accession>A0A834ZTB2</accession>
<dbReference type="PANTHER" id="PTHR34274">
    <property type="entry name" value="TRANSMEMBRANE PROTEIN"/>
    <property type="match status" value="1"/>
</dbReference>
<dbReference type="Proteomes" id="UP000655225">
    <property type="component" value="Unassembled WGS sequence"/>
</dbReference>
<keyword evidence="1" id="KW-0812">Transmembrane</keyword>